<feature type="domain" description="MMS19 N-terminal" evidence="7">
    <location>
        <begin position="70"/>
        <end position="326"/>
    </location>
</feature>
<dbReference type="Pfam" id="PF12460">
    <property type="entry name" value="MMS19_C"/>
    <property type="match status" value="1"/>
</dbReference>
<keyword evidence="4" id="KW-0234">DNA repair</keyword>
<evidence type="ECO:0000313" key="8">
    <source>
        <dbReference type="EMBL" id="PFH61757.1"/>
    </source>
</evidence>
<evidence type="ECO:0000259" key="7">
    <source>
        <dbReference type="Pfam" id="PF14500"/>
    </source>
</evidence>
<accession>A0A2A9PLH5</accession>
<comment type="subcellular location">
    <subcellularLocation>
        <location evidence="1 4">Nucleus</location>
    </subcellularLocation>
</comment>
<name>A0A2A9PLH5_OPHUN</name>
<evidence type="ECO:0000256" key="4">
    <source>
        <dbReference type="RuleBase" id="RU367072"/>
    </source>
</evidence>
<reference evidence="8 9" key="1">
    <citation type="journal article" date="2015" name="BMC Genomics">
        <title>Gene expression during zombie ant biting behavior reflects the complexity underlying fungal parasitic behavioral manipulation.</title>
        <authorList>
            <person name="de Bekker C."/>
            <person name="Ohm R.A."/>
            <person name="Loreto R.G."/>
            <person name="Sebastian A."/>
            <person name="Albert I."/>
            <person name="Merrow M."/>
            <person name="Brachmann A."/>
            <person name="Hughes D.P."/>
        </authorList>
    </citation>
    <scope>NUCLEOTIDE SEQUENCE [LARGE SCALE GENOMIC DNA]</scope>
    <source>
        <strain evidence="8 9">SC16a</strain>
    </source>
</reference>
<evidence type="ECO:0000259" key="6">
    <source>
        <dbReference type="Pfam" id="PF12460"/>
    </source>
</evidence>
<keyword evidence="9" id="KW-1185">Reference proteome</keyword>
<evidence type="ECO:0000256" key="3">
    <source>
        <dbReference type="ARBA" id="ARBA00023242"/>
    </source>
</evidence>
<reference evidence="8 9" key="2">
    <citation type="journal article" date="2017" name="Sci. Rep.">
        <title>Ant-infecting Ophiocordyceps genomes reveal a high diversity of potential behavioral manipulation genes and a possible major role for enterotoxins.</title>
        <authorList>
            <person name="de Bekker C."/>
            <person name="Ohm R.A."/>
            <person name="Evans H.C."/>
            <person name="Brachmann A."/>
            <person name="Hughes D.P."/>
        </authorList>
    </citation>
    <scope>NUCLEOTIDE SEQUENCE [LARGE SCALE GENOMIC DNA]</scope>
    <source>
        <strain evidence="8 9">SC16a</strain>
    </source>
</reference>
<dbReference type="STRING" id="268505.A0A2A9PLH5"/>
<dbReference type="GO" id="GO:0097361">
    <property type="term" value="C:cytosolic [4Fe-4S] assembly targeting complex"/>
    <property type="evidence" value="ECO:0007669"/>
    <property type="project" value="UniProtKB-UniRule"/>
</dbReference>
<dbReference type="InterPro" id="IPR016024">
    <property type="entry name" value="ARM-type_fold"/>
</dbReference>
<dbReference type="GO" id="GO:0006281">
    <property type="term" value="P:DNA repair"/>
    <property type="evidence" value="ECO:0007669"/>
    <property type="project" value="UniProtKB-UniRule"/>
</dbReference>
<protein>
    <recommendedName>
        <fullName evidence="4">MMS19 nucleotide excision repair protein</fullName>
    </recommendedName>
</protein>
<evidence type="ECO:0000256" key="5">
    <source>
        <dbReference type="SAM" id="MobiDB-lite"/>
    </source>
</evidence>
<dbReference type="EMBL" id="LAZP02000056">
    <property type="protein sequence ID" value="PFH61757.1"/>
    <property type="molecule type" value="Genomic_DNA"/>
</dbReference>
<dbReference type="Proteomes" id="UP000037136">
    <property type="component" value="Unassembled WGS sequence"/>
</dbReference>
<dbReference type="GO" id="GO:0051604">
    <property type="term" value="P:protein maturation"/>
    <property type="evidence" value="ECO:0007669"/>
    <property type="project" value="UniProtKB-UniRule"/>
</dbReference>
<sequence>MADFRQLALDFILEDDEATLTNIARRAASEIESASLGSNPVARWVEAVQPWMPGSDDDAMRDDGDIPDWTTRAKALEFLSRTLLLLDQGLLKPSQVNLLVAFFGAMFDVDHKAGIMASATALSRIVTMKSFQPSSGRSIIQMVCALKDDFPRQVAKTRLAIYRLLRSIITDAAVARDLESGGGDGAFMCRLLHLCQNERDPECLMVWLDTLRFFAAEYSSSEAVLDDVYGAFKAYFPITVPRASQSGLTPEELKLQLRRCFSSNGRLAPQTLPFLLEKLDQGDGVTVNVKIDILRTLRACLEEYAHPQQSVAPFAGRVWDSLKYEVRNGDVEDTVWATLEVLKALTTRLEGDALREFALTVTRECVDDLSSQAYAAAAGRLLISVLSADARAFALMASPAVTHIKENLRHPKSSTHKLDLLKILRILLETRLLLADMQMPDPERQDFGATDSVFRPLYGDVYRGLVEATDGADASYDVKVTTEAVQGVGALVCQRLSRAAATDEQRTADLLLPQEICAQICDALFSLAARSWELQSPQAASYELINESIKALRRATEAYPLGFQPLMERGLATIRNSYASAVAESVSTIQRVSSVVAFVGCSGLKPSLAHAMRCFLALTCALTWELSAAMDDKRDNRLWCALVAGIETAVHYFKDAFTDVSLEDPLQRPHEDESPSPALWLATIMTRYPLLSSIDSADTPSALDIDTLAIPKVDSAFALRDDFLLVSLVICRHLYRRVTKPLETQGEEAMALGLGDDFTGADPEVTYRYLSMLSDLASFIVGEMGRSGCPSPQIEAYFLTLFRHDSIALPPVGAVQPPGSWRWLATGPLSVLSWGILRSMPPVGVARLYDIGVAQRMLLDGTSSAFHGDHAADGLPVTRAILSVLANKYKLETVDGVMTAIEQDAQSALKQAAMGSSPEDQRQGLDQALTIFTLAGSLARRSTGHRTRALLDLLRPAPEDHTAGYRLARGLELVVAPQTFLTDSVGSVQRPLWMQKVYVDLVKPMMGAATGTSSVEARSRSIQTNYGIAVLAMVKHMRYPVYEEDSSTIIRIAISTAQKLGIGPDTRAALQVINSVLGEAPEVVQDHLGSLISICTSVFTSEPPTTQTDDESPTTQTDDESPEETQAGCAKLALEMVGRLPQTLESRHLLAHAPAVRRQLAAACGHRVRDLRRLARLARTAWADLK</sequence>
<comment type="caution">
    <text evidence="8">The sequence shown here is derived from an EMBL/GenBank/DDBJ whole genome shotgun (WGS) entry which is preliminary data.</text>
</comment>
<keyword evidence="4" id="KW-0227">DNA damage</keyword>
<comment type="similarity">
    <text evidence="4">Belongs to the MET18/MMS19 family.</text>
</comment>
<keyword evidence="2" id="KW-0677">Repeat</keyword>
<feature type="domain" description="MMS19 C-terminal" evidence="6">
    <location>
        <begin position="881"/>
        <end position="1094"/>
    </location>
</feature>
<dbReference type="Pfam" id="PF14500">
    <property type="entry name" value="MMS19_N"/>
    <property type="match status" value="1"/>
</dbReference>
<dbReference type="SUPFAM" id="SSF48371">
    <property type="entry name" value="ARM repeat"/>
    <property type="match status" value="1"/>
</dbReference>
<evidence type="ECO:0000256" key="1">
    <source>
        <dbReference type="ARBA" id="ARBA00004123"/>
    </source>
</evidence>
<dbReference type="InterPro" id="IPR024687">
    <property type="entry name" value="MMS19_C"/>
</dbReference>
<dbReference type="GO" id="GO:0005634">
    <property type="term" value="C:nucleus"/>
    <property type="evidence" value="ECO:0007669"/>
    <property type="project" value="UniProtKB-SubCell"/>
</dbReference>
<dbReference type="GO" id="GO:0016226">
    <property type="term" value="P:iron-sulfur cluster assembly"/>
    <property type="evidence" value="ECO:0007669"/>
    <property type="project" value="UniProtKB-UniRule"/>
</dbReference>
<feature type="compositionally biased region" description="Acidic residues" evidence="5">
    <location>
        <begin position="1108"/>
        <end position="1123"/>
    </location>
</feature>
<dbReference type="InterPro" id="IPR029240">
    <property type="entry name" value="MMS19_N"/>
</dbReference>
<proteinExistence type="inferred from homology"/>
<dbReference type="InterPro" id="IPR039920">
    <property type="entry name" value="MMS19"/>
</dbReference>
<dbReference type="AlphaFoldDB" id="A0A2A9PLH5"/>
<feature type="region of interest" description="Disordered" evidence="5">
    <location>
        <begin position="1101"/>
        <end position="1126"/>
    </location>
</feature>
<dbReference type="PANTHER" id="PTHR12891:SF0">
    <property type="entry name" value="MMS19 NUCLEOTIDE EXCISION REPAIR PROTEIN HOMOLOG"/>
    <property type="match status" value="1"/>
</dbReference>
<evidence type="ECO:0000256" key="2">
    <source>
        <dbReference type="ARBA" id="ARBA00022737"/>
    </source>
</evidence>
<comment type="function">
    <text evidence="4">Key component of the cytosolic iron-sulfur protein assembly (CIA) complex, a multiprotein complex that mediates the incorporation of iron-sulfur cluster into apoproteins specifically involved in DNA metabolism and genomic integrity. In the CIA complex, MMS19 acts as an adapter between early-acting CIA components and a subset of cellular target iron-sulfur proteins.</text>
</comment>
<keyword evidence="3 4" id="KW-0539">Nucleus</keyword>
<dbReference type="OrthoDB" id="342900at2759"/>
<evidence type="ECO:0000313" key="9">
    <source>
        <dbReference type="Proteomes" id="UP000037136"/>
    </source>
</evidence>
<dbReference type="PANTHER" id="PTHR12891">
    <property type="entry name" value="DNA REPAIR/TRANSCRIPTION PROTEIN MET18/MMS19"/>
    <property type="match status" value="1"/>
</dbReference>
<organism evidence="8 9">
    <name type="scientific">Ophiocordyceps unilateralis</name>
    <name type="common">Zombie-ant fungus</name>
    <name type="synonym">Torrubia unilateralis</name>
    <dbReference type="NCBI Taxonomy" id="268505"/>
    <lineage>
        <taxon>Eukaryota</taxon>
        <taxon>Fungi</taxon>
        <taxon>Dikarya</taxon>
        <taxon>Ascomycota</taxon>
        <taxon>Pezizomycotina</taxon>
        <taxon>Sordariomycetes</taxon>
        <taxon>Hypocreomycetidae</taxon>
        <taxon>Hypocreales</taxon>
        <taxon>Ophiocordycipitaceae</taxon>
        <taxon>Ophiocordyceps</taxon>
    </lineage>
</organism>
<gene>
    <name evidence="8" type="ORF">XA68_16377</name>
</gene>